<accession>A0A9Q0RD25</accession>
<gene>
    <name evidence="2" type="ORF">M0811_06953</name>
</gene>
<dbReference type="EMBL" id="JAPDFW010000063">
    <property type="protein sequence ID" value="KAJ5076091.1"/>
    <property type="molecule type" value="Genomic_DNA"/>
</dbReference>
<feature type="compositionally biased region" description="Low complexity" evidence="1">
    <location>
        <begin position="484"/>
        <end position="493"/>
    </location>
</feature>
<feature type="region of interest" description="Disordered" evidence="1">
    <location>
        <begin position="484"/>
        <end position="523"/>
    </location>
</feature>
<dbReference type="AlphaFoldDB" id="A0A9Q0RD25"/>
<reference evidence="2" key="1">
    <citation type="submission" date="2022-10" db="EMBL/GenBank/DDBJ databases">
        <title>Novel sulphate-reducing endosymbionts in the free-living metamonad Anaeramoeba.</title>
        <authorList>
            <person name="Jerlstrom-Hultqvist J."/>
            <person name="Cepicka I."/>
            <person name="Gallot-Lavallee L."/>
            <person name="Salas-Leiva D."/>
            <person name="Curtis B.A."/>
            <person name="Zahonova K."/>
            <person name="Pipaliya S."/>
            <person name="Dacks J."/>
            <person name="Roger A.J."/>
        </authorList>
    </citation>
    <scope>NUCLEOTIDE SEQUENCE</scope>
    <source>
        <strain evidence="2">BMAN</strain>
    </source>
</reference>
<organism evidence="2 3">
    <name type="scientific">Anaeramoeba ignava</name>
    <name type="common">Anaerobic marine amoeba</name>
    <dbReference type="NCBI Taxonomy" id="1746090"/>
    <lineage>
        <taxon>Eukaryota</taxon>
        <taxon>Metamonada</taxon>
        <taxon>Anaeramoebidae</taxon>
        <taxon>Anaeramoeba</taxon>
    </lineage>
</organism>
<evidence type="ECO:0000256" key="1">
    <source>
        <dbReference type="SAM" id="MobiDB-lite"/>
    </source>
</evidence>
<protein>
    <submittedName>
        <fullName evidence="2">Uncharacterized protein</fullName>
    </submittedName>
</protein>
<evidence type="ECO:0000313" key="3">
    <source>
        <dbReference type="Proteomes" id="UP001149090"/>
    </source>
</evidence>
<sequence length="589" mass="68721">MLIKLIQKILDKSTSAKTKIENLQILQLKIELITNKKATKLIPYFIQLLKETLIDSTQGNHEIIYQKFVLEIAYKFLTICHEFRLISQNLLAILEIVTDFIQKIFVRLQPPIILFPLILRILTLEFFISTEKSDFLARNSLQLSSSMLNILYKLLSDILPLSLDNSPQLIAKQIAILKTVRDVFDILLIKSKRKIWRKKDTFILHEIALKFSQIHLTLSLNQINPNVYSQLLHTRSKTICFLFSSRLKTDPQFRQQLVPLAISFLKEASIDEFKEKNEILNSLLDYKDVIKDEMHQLLLDPQILEDSILLGEWHSSKQMKYSYKLGFQILDAIFHKNIVSKSLIKIIDIHLKNLFDARTPLLQKTLQFLKLIDIMKSSSFNPQQKYMLFLKILKSLILKLSNLRNNIILINKFAKPKYKQKFLHKNHSLLEISSFCPIKYQFAPLVSKKNNFKNVREAVKILLQQLYSILDLQLNFFKNSKNNPNNSNQDLQNIPLNSQNIPNQDPNYSQKNIPNSDPSENNLQNEADRVDQFLKNSLAIEIFELSQDSKKICLTDEGLSSFIKMSKELIKCFEIISELDENENENEKK</sequence>
<evidence type="ECO:0000313" key="2">
    <source>
        <dbReference type="EMBL" id="KAJ5076091.1"/>
    </source>
</evidence>
<dbReference type="Proteomes" id="UP001149090">
    <property type="component" value="Unassembled WGS sequence"/>
</dbReference>
<feature type="compositionally biased region" description="Polar residues" evidence="1">
    <location>
        <begin position="494"/>
        <end position="523"/>
    </location>
</feature>
<comment type="caution">
    <text evidence="2">The sequence shown here is derived from an EMBL/GenBank/DDBJ whole genome shotgun (WGS) entry which is preliminary data.</text>
</comment>
<proteinExistence type="predicted"/>
<name>A0A9Q0RD25_ANAIG</name>
<keyword evidence="3" id="KW-1185">Reference proteome</keyword>